<comment type="caution">
    <text evidence="3">The sequence shown here is derived from an EMBL/GenBank/DDBJ whole genome shotgun (WGS) entry which is preliminary data.</text>
</comment>
<sequence>MAQIDSTAARQQGGAGIVGKGSATAAGPGPHIMAASTLDGNKVYSADDVHVGSIKDIMLDVSAGRIAYAVLSSGGFLGMGDKLVAIPWNALTLDTDRKVFILGVSADVVKQAEGFDKDRWPSFADAGWATELHGRYGTEPYWHQRQGERVVIDQPVVNAPRTGFSEGL</sequence>
<dbReference type="RefSeq" id="WP_130356604.1">
    <property type="nucleotide sequence ID" value="NZ_SGXC01000001.1"/>
</dbReference>
<dbReference type="Pfam" id="PF05239">
    <property type="entry name" value="PRC"/>
    <property type="match status" value="1"/>
</dbReference>
<dbReference type="SUPFAM" id="SSF50346">
    <property type="entry name" value="PRC-barrel domain"/>
    <property type="match status" value="1"/>
</dbReference>
<dbReference type="Gene3D" id="2.30.30.240">
    <property type="entry name" value="PRC-barrel domain"/>
    <property type="match status" value="1"/>
</dbReference>
<evidence type="ECO:0000256" key="1">
    <source>
        <dbReference type="SAM" id="MobiDB-lite"/>
    </source>
</evidence>
<dbReference type="EMBL" id="SGXC01000001">
    <property type="protein sequence ID" value="RZS85382.1"/>
    <property type="molecule type" value="Genomic_DNA"/>
</dbReference>
<dbReference type="PANTHER" id="PTHR36505:SF1">
    <property type="entry name" value="BLR1072 PROTEIN"/>
    <property type="match status" value="1"/>
</dbReference>
<evidence type="ECO:0000313" key="3">
    <source>
        <dbReference type="EMBL" id="RZS85382.1"/>
    </source>
</evidence>
<dbReference type="InterPro" id="IPR027275">
    <property type="entry name" value="PRC-brl_dom"/>
</dbReference>
<feature type="domain" description="PRC-barrel" evidence="2">
    <location>
        <begin position="32"/>
        <end position="102"/>
    </location>
</feature>
<dbReference type="InterPro" id="IPR011033">
    <property type="entry name" value="PRC_barrel-like_sf"/>
</dbReference>
<evidence type="ECO:0000313" key="4">
    <source>
        <dbReference type="Proteomes" id="UP000292445"/>
    </source>
</evidence>
<accession>A0A4Q7NKD7</accession>
<dbReference type="OrthoDB" id="286778at2"/>
<name>A0A4Q7NKD7_9BURK</name>
<dbReference type="Proteomes" id="UP000292445">
    <property type="component" value="Unassembled WGS sequence"/>
</dbReference>
<dbReference type="PANTHER" id="PTHR36505">
    <property type="entry name" value="BLR1072 PROTEIN"/>
    <property type="match status" value="1"/>
</dbReference>
<evidence type="ECO:0000259" key="2">
    <source>
        <dbReference type="Pfam" id="PF05239"/>
    </source>
</evidence>
<gene>
    <name evidence="3" type="ORF">EV675_1406</name>
</gene>
<reference evidence="3 4" key="1">
    <citation type="submission" date="2019-02" db="EMBL/GenBank/DDBJ databases">
        <title>Genomic Encyclopedia of Type Strains, Phase IV (KMG-IV): sequencing the most valuable type-strain genomes for metagenomic binning, comparative biology and taxonomic classification.</title>
        <authorList>
            <person name="Goeker M."/>
        </authorList>
    </citation>
    <scope>NUCLEOTIDE SEQUENCE [LARGE SCALE GENOMIC DNA]</scope>
    <source>
        <strain evidence="3 4">K24</strain>
    </source>
</reference>
<dbReference type="AlphaFoldDB" id="A0A4Q7NKD7"/>
<organism evidence="3 4">
    <name type="scientific">Pigmentiphaga kullae</name>
    <dbReference type="NCBI Taxonomy" id="151784"/>
    <lineage>
        <taxon>Bacteria</taxon>
        <taxon>Pseudomonadati</taxon>
        <taxon>Pseudomonadota</taxon>
        <taxon>Betaproteobacteria</taxon>
        <taxon>Burkholderiales</taxon>
        <taxon>Alcaligenaceae</taxon>
        <taxon>Pigmentiphaga</taxon>
    </lineage>
</organism>
<proteinExistence type="predicted"/>
<feature type="compositionally biased region" description="Polar residues" evidence="1">
    <location>
        <begin position="1"/>
        <end position="10"/>
    </location>
</feature>
<keyword evidence="4" id="KW-1185">Reference proteome</keyword>
<feature type="region of interest" description="Disordered" evidence="1">
    <location>
        <begin position="1"/>
        <end position="22"/>
    </location>
</feature>
<protein>
    <submittedName>
        <fullName evidence="3">Sporulation protein YlmC with PRC-barrel domain</fullName>
    </submittedName>
</protein>